<organism evidence="2 3">
    <name type="scientific">Dreissena polymorpha</name>
    <name type="common">Zebra mussel</name>
    <name type="synonym">Mytilus polymorpha</name>
    <dbReference type="NCBI Taxonomy" id="45954"/>
    <lineage>
        <taxon>Eukaryota</taxon>
        <taxon>Metazoa</taxon>
        <taxon>Spiralia</taxon>
        <taxon>Lophotrochozoa</taxon>
        <taxon>Mollusca</taxon>
        <taxon>Bivalvia</taxon>
        <taxon>Autobranchia</taxon>
        <taxon>Heteroconchia</taxon>
        <taxon>Euheterodonta</taxon>
        <taxon>Imparidentia</taxon>
        <taxon>Neoheterodontei</taxon>
        <taxon>Myida</taxon>
        <taxon>Dreissenoidea</taxon>
        <taxon>Dreissenidae</taxon>
        <taxon>Dreissena</taxon>
    </lineage>
</organism>
<reference evidence="2" key="2">
    <citation type="submission" date="2020-11" db="EMBL/GenBank/DDBJ databases">
        <authorList>
            <person name="McCartney M.A."/>
            <person name="Auch B."/>
            <person name="Kono T."/>
            <person name="Mallez S."/>
            <person name="Becker A."/>
            <person name="Gohl D.M."/>
            <person name="Silverstein K.A.T."/>
            <person name="Koren S."/>
            <person name="Bechman K.B."/>
            <person name="Herman A."/>
            <person name="Abrahante J.E."/>
            <person name="Garbe J."/>
        </authorList>
    </citation>
    <scope>NUCLEOTIDE SEQUENCE</scope>
    <source>
        <strain evidence="2">Duluth1</strain>
        <tissue evidence="2">Whole animal</tissue>
    </source>
</reference>
<feature type="compositionally biased region" description="Polar residues" evidence="1">
    <location>
        <begin position="1"/>
        <end position="10"/>
    </location>
</feature>
<feature type="region of interest" description="Disordered" evidence="1">
    <location>
        <begin position="93"/>
        <end position="154"/>
    </location>
</feature>
<protein>
    <submittedName>
        <fullName evidence="2">Uncharacterized protein</fullName>
    </submittedName>
</protein>
<gene>
    <name evidence="2" type="ORF">DPMN_134297</name>
</gene>
<dbReference type="AlphaFoldDB" id="A0A9D4JFN9"/>
<accession>A0A9D4JFN9</accession>
<reference evidence="2" key="1">
    <citation type="journal article" date="2019" name="bioRxiv">
        <title>The Genome of the Zebra Mussel, Dreissena polymorpha: A Resource for Invasive Species Research.</title>
        <authorList>
            <person name="McCartney M.A."/>
            <person name="Auch B."/>
            <person name="Kono T."/>
            <person name="Mallez S."/>
            <person name="Zhang Y."/>
            <person name="Obille A."/>
            <person name="Becker A."/>
            <person name="Abrahante J.E."/>
            <person name="Garbe J."/>
            <person name="Badalamenti J.P."/>
            <person name="Herman A."/>
            <person name="Mangelson H."/>
            <person name="Liachko I."/>
            <person name="Sullivan S."/>
            <person name="Sone E.D."/>
            <person name="Koren S."/>
            <person name="Silverstein K.A.T."/>
            <person name="Beckman K.B."/>
            <person name="Gohl D.M."/>
        </authorList>
    </citation>
    <scope>NUCLEOTIDE SEQUENCE</scope>
    <source>
        <strain evidence="2">Duluth1</strain>
        <tissue evidence="2">Whole animal</tissue>
    </source>
</reference>
<dbReference type="EMBL" id="JAIWYP010000006">
    <property type="protein sequence ID" value="KAH3805987.1"/>
    <property type="molecule type" value="Genomic_DNA"/>
</dbReference>
<keyword evidence="3" id="KW-1185">Reference proteome</keyword>
<evidence type="ECO:0000313" key="2">
    <source>
        <dbReference type="EMBL" id="KAH3805987.1"/>
    </source>
</evidence>
<evidence type="ECO:0000313" key="3">
    <source>
        <dbReference type="Proteomes" id="UP000828390"/>
    </source>
</evidence>
<comment type="caution">
    <text evidence="2">The sequence shown here is derived from an EMBL/GenBank/DDBJ whole genome shotgun (WGS) entry which is preliminary data.</text>
</comment>
<proteinExistence type="predicted"/>
<sequence>MSPFYNQQFNIPVPTGFRETAPSSTNSEVVTNSTAIPVSTTDQGAMGSKMLSITNQPTSFTSFKTPNITQYLKQPTLLLSTKPANTQDETAIKSIAADNDNPTLSRDETTPTRGRTRIANRSTDRAERRSQSSVPYRRQSSASKNKIKSDKTVFPDNKNSAVGLTSAINSIVNLTPASENTPTNGNHVENRKCVPVATDDARQVKI</sequence>
<feature type="region of interest" description="Disordered" evidence="1">
    <location>
        <begin position="1"/>
        <end position="30"/>
    </location>
</feature>
<feature type="compositionally biased region" description="Polar residues" evidence="1">
    <location>
        <begin position="131"/>
        <end position="144"/>
    </location>
</feature>
<dbReference type="Proteomes" id="UP000828390">
    <property type="component" value="Unassembled WGS sequence"/>
</dbReference>
<name>A0A9D4JFN9_DREPO</name>
<evidence type="ECO:0000256" key="1">
    <source>
        <dbReference type="SAM" id="MobiDB-lite"/>
    </source>
</evidence>